<dbReference type="OrthoDB" id="384721at2"/>
<accession>A0A0U9HYF6</accession>
<dbReference type="SUPFAM" id="SSF51695">
    <property type="entry name" value="PLC-like phosphodiesterases"/>
    <property type="match status" value="1"/>
</dbReference>
<dbReference type="Proteomes" id="UP000052946">
    <property type="component" value="Unassembled WGS sequence"/>
</dbReference>
<dbReference type="Gene3D" id="3.20.20.190">
    <property type="entry name" value="Phosphatidylinositol (PI) phosphodiesterase"/>
    <property type="match status" value="1"/>
</dbReference>
<dbReference type="InterPro" id="IPR030395">
    <property type="entry name" value="GP_PDE_dom"/>
</dbReference>
<dbReference type="RefSeq" id="WP_058949522.1">
    <property type="nucleotide sequence ID" value="NZ_BBXV01000011.1"/>
</dbReference>
<proteinExistence type="predicted"/>
<dbReference type="PANTHER" id="PTHR46211:SF1">
    <property type="entry name" value="GLYCEROPHOSPHODIESTER PHOSPHODIESTERASE, CYTOPLASMIC"/>
    <property type="match status" value="1"/>
</dbReference>
<reference evidence="3" key="1">
    <citation type="submission" date="2015-07" db="EMBL/GenBank/DDBJ databases">
        <title>Draft Genome Sequence of Oceanobacillus picturae Heshi-B3 that Was Isolated from Fermented Rice Bran with Aging Salted Mackerel, Which Was Named Heshiko as Traditional Fermented Seafood in Japan.</title>
        <authorList>
            <person name="Akuzawa S."/>
            <person name="Nakagawa J."/>
            <person name="Kanekatsu T."/>
            <person name="Kanesaki Y."/>
            <person name="Suzuki T."/>
        </authorList>
    </citation>
    <scope>NUCLEOTIDE SEQUENCE [LARGE SCALE GENOMIC DNA]</scope>
    <source>
        <strain evidence="3">Heshi-B3</strain>
    </source>
</reference>
<dbReference type="GO" id="GO:0006629">
    <property type="term" value="P:lipid metabolic process"/>
    <property type="evidence" value="ECO:0007669"/>
    <property type="project" value="InterPro"/>
</dbReference>
<evidence type="ECO:0000259" key="1">
    <source>
        <dbReference type="PROSITE" id="PS51704"/>
    </source>
</evidence>
<reference evidence="2 3" key="2">
    <citation type="journal article" date="2016" name="Genome Announc.">
        <title>Draft Genome Sequence of Oceanobacillus picturae Heshi-B3, Isolated from Fermented Rice Bran in a Traditional Japanese Seafood Dish.</title>
        <authorList>
            <person name="Akuzawa S."/>
            <person name="Nagaoka J."/>
            <person name="Kanekatsu M."/>
            <person name="Kanesaki Y."/>
            <person name="Suzuki T."/>
        </authorList>
    </citation>
    <scope>NUCLEOTIDE SEQUENCE [LARGE SCALE GENOMIC DNA]</scope>
    <source>
        <strain evidence="2 3">Heshi-B3</strain>
    </source>
</reference>
<name>A0A0U9HYF6_9BACI</name>
<comment type="caution">
    <text evidence="2">The sequence shown here is derived from an EMBL/GenBank/DDBJ whole genome shotgun (WGS) entry which is preliminary data.</text>
</comment>
<dbReference type="PANTHER" id="PTHR46211">
    <property type="entry name" value="GLYCEROPHOSPHORYL DIESTER PHOSPHODIESTERASE"/>
    <property type="match status" value="1"/>
</dbReference>
<evidence type="ECO:0000313" key="3">
    <source>
        <dbReference type="Proteomes" id="UP000052946"/>
    </source>
</evidence>
<organism evidence="2 3">
    <name type="scientific">Oceanobacillus picturae</name>
    <dbReference type="NCBI Taxonomy" id="171693"/>
    <lineage>
        <taxon>Bacteria</taxon>
        <taxon>Bacillati</taxon>
        <taxon>Bacillota</taxon>
        <taxon>Bacilli</taxon>
        <taxon>Bacillales</taxon>
        <taxon>Bacillaceae</taxon>
        <taxon>Oceanobacillus</taxon>
    </lineage>
</organism>
<dbReference type="CDD" id="cd08563">
    <property type="entry name" value="GDPD_TtGDE_like"/>
    <property type="match status" value="1"/>
</dbReference>
<dbReference type="GO" id="GO:0008081">
    <property type="term" value="F:phosphoric diester hydrolase activity"/>
    <property type="evidence" value="ECO:0007669"/>
    <property type="project" value="InterPro"/>
</dbReference>
<dbReference type="InterPro" id="IPR017946">
    <property type="entry name" value="PLC-like_Pdiesterase_TIM-brl"/>
</dbReference>
<dbReference type="AlphaFoldDB" id="A0A0U9HYF6"/>
<evidence type="ECO:0000313" key="2">
    <source>
        <dbReference type="EMBL" id="GAQ16941.1"/>
    </source>
</evidence>
<protein>
    <submittedName>
        <fullName evidence="2">Glycerophosphoryl diester phosphodiesterase</fullName>
    </submittedName>
</protein>
<dbReference type="PROSITE" id="PS51704">
    <property type="entry name" value="GP_PDE"/>
    <property type="match status" value="1"/>
</dbReference>
<dbReference type="Pfam" id="PF03009">
    <property type="entry name" value="GDPD"/>
    <property type="match status" value="1"/>
</dbReference>
<dbReference type="EMBL" id="BBXV01000011">
    <property type="protein sequence ID" value="GAQ16941.1"/>
    <property type="molecule type" value="Genomic_DNA"/>
</dbReference>
<sequence>MVYVFAHRGSSGTCPENTLSAYKEAVEGGSDGIEIDVQYTKDNELVVIHDNTVNRTTNGKGLVKDYTLKELKMLDAGCWFSEQFALERIPTIEEVLAFVKEKEGLLLNIELKNVVIHHEGIEERVIKLVRDYSLSNRVIFSSFNHISLHRISKLAPEIECAVITLDKQFKPWDYLASVGAAGWHPQWSKIDQHIINEMKKRNHPVRVYTINKVDQMEAFLTNDIEAIMTDYPGKAVQIRNEIRRTRGGE</sequence>
<gene>
    <name evidence="2" type="ORF">OPHB3_0865</name>
</gene>
<feature type="domain" description="GP-PDE" evidence="1">
    <location>
        <begin position="2"/>
        <end position="239"/>
    </location>
</feature>